<dbReference type="GO" id="GO:0003824">
    <property type="term" value="F:catalytic activity"/>
    <property type="evidence" value="ECO:0007669"/>
    <property type="project" value="InterPro"/>
</dbReference>
<dbReference type="Pfam" id="PF00378">
    <property type="entry name" value="ECH_1"/>
    <property type="match status" value="1"/>
</dbReference>
<accession>A0A1M5YE63</accession>
<dbReference type="PROSITE" id="PS00166">
    <property type="entry name" value="ENOYL_COA_HYDRATASE"/>
    <property type="match status" value="1"/>
</dbReference>
<name>A0A1M5YE63_9BRAD</name>
<evidence type="ECO:0000313" key="4">
    <source>
        <dbReference type="Proteomes" id="UP000189796"/>
    </source>
</evidence>
<dbReference type="InterPro" id="IPR018376">
    <property type="entry name" value="Enoyl-CoA_hyd/isom_CS"/>
</dbReference>
<dbReference type="InterPro" id="IPR029045">
    <property type="entry name" value="ClpP/crotonase-like_dom_sf"/>
</dbReference>
<comment type="similarity">
    <text evidence="1 2">Belongs to the enoyl-CoA hydratase/isomerase family.</text>
</comment>
<dbReference type="Proteomes" id="UP000189796">
    <property type="component" value="Chromosome I"/>
</dbReference>
<evidence type="ECO:0000256" key="1">
    <source>
        <dbReference type="ARBA" id="ARBA00005254"/>
    </source>
</evidence>
<dbReference type="PANTHER" id="PTHR43802">
    <property type="entry name" value="ENOYL-COA HYDRATASE"/>
    <property type="match status" value="1"/>
</dbReference>
<dbReference type="SUPFAM" id="SSF52096">
    <property type="entry name" value="ClpP/crotonase"/>
    <property type="match status" value="1"/>
</dbReference>
<dbReference type="Gene3D" id="3.90.226.10">
    <property type="entry name" value="2-enoyl-CoA Hydratase, Chain A, domain 1"/>
    <property type="match status" value="1"/>
</dbReference>
<sequence>MTKFTDIGVEKTGHVTTIEIQRPPLNFFDISLINQIADALTDIDNDPEARAVVLAAQGKAFCAGANFNDPARQEQEAREKADPATGLGQISHLYIQAVRIFRNKKPIVAAVHGAAIGGGLGLAVSADFRVTCPEARFAANFTKLGFHPGFGLTTTLPELVGKNNAELIFYTSRRVTGEEAYRMGLANECVPQDQVRSAAMKLAQEIAECSPLGLLSTRATMRAGLADRVLAATNHELAEQTRLRATEDFKEGVKATAERRVANFKGR</sequence>
<dbReference type="InterPro" id="IPR001753">
    <property type="entry name" value="Enoyl-CoA_hydra/iso"/>
</dbReference>
<dbReference type="RefSeq" id="WP_079606261.1">
    <property type="nucleotide sequence ID" value="NZ_LT670817.1"/>
</dbReference>
<protein>
    <submittedName>
        <fullName evidence="3">Enoyl-CoA hydratase/carnithine racemase</fullName>
    </submittedName>
</protein>
<organism evidence="3 4">
    <name type="scientific">Bradyrhizobium erythrophlei</name>
    <dbReference type="NCBI Taxonomy" id="1437360"/>
    <lineage>
        <taxon>Bacteria</taxon>
        <taxon>Pseudomonadati</taxon>
        <taxon>Pseudomonadota</taxon>
        <taxon>Alphaproteobacteria</taxon>
        <taxon>Hyphomicrobiales</taxon>
        <taxon>Nitrobacteraceae</taxon>
        <taxon>Bradyrhizobium</taxon>
    </lineage>
</organism>
<dbReference type="OrthoDB" id="9777711at2"/>
<reference evidence="3 4" key="1">
    <citation type="submission" date="2016-11" db="EMBL/GenBank/DDBJ databases">
        <authorList>
            <person name="Jaros S."/>
            <person name="Januszkiewicz K."/>
            <person name="Wedrychowicz H."/>
        </authorList>
    </citation>
    <scope>NUCLEOTIDE SEQUENCE [LARGE SCALE GENOMIC DNA]</scope>
    <source>
        <strain evidence="3 4">GAS138</strain>
    </source>
</reference>
<dbReference type="EMBL" id="LT670817">
    <property type="protein sequence ID" value="SHI10184.1"/>
    <property type="molecule type" value="Genomic_DNA"/>
</dbReference>
<dbReference type="AlphaFoldDB" id="A0A1M5YE63"/>
<proteinExistence type="inferred from homology"/>
<gene>
    <name evidence="3" type="ORF">SAMN05443248_8201</name>
</gene>
<evidence type="ECO:0000256" key="2">
    <source>
        <dbReference type="RuleBase" id="RU003707"/>
    </source>
</evidence>
<dbReference type="CDD" id="cd06558">
    <property type="entry name" value="crotonase-like"/>
    <property type="match status" value="1"/>
</dbReference>
<dbReference type="PANTHER" id="PTHR43802:SF1">
    <property type="entry name" value="IP11341P-RELATED"/>
    <property type="match status" value="1"/>
</dbReference>
<evidence type="ECO:0000313" key="3">
    <source>
        <dbReference type="EMBL" id="SHI10184.1"/>
    </source>
</evidence>